<organism evidence="1 2">
    <name type="scientific">Haladaptatus pallidirubidus</name>
    <dbReference type="NCBI Taxonomy" id="1008152"/>
    <lineage>
        <taxon>Archaea</taxon>
        <taxon>Methanobacteriati</taxon>
        <taxon>Methanobacteriota</taxon>
        <taxon>Stenosarchaea group</taxon>
        <taxon>Halobacteria</taxon>
        <taxon>Halobacteriales</taxon>
        <taxon>Haladaptataceae</taxon>
        <taxon>Haladaptatus</taxon>
    </lineage>
</organism>
<proteinExistence type="predicted"/>
<comment type="caution">
    <text evidence="1">The sequence shown here is derived from an EMBL/GenBank/DDBJ whole genome shotgun (WGS) entry which is preliminary data.</text>
</comment>
<dbReference type="EMBL" id="BAABKX010000001">
    <property type="protein sequence ID" value="GAA5048110.1"/>
    <property type="molecule type" value="Genomic_DNA"/>
</dbReference>
<accession>A0AAV3UGU1</accession>
<sequence length="97" mass="10780">MPTYVTLWNFTPEGAKTVQDSPSNLDRVADRFQELGGELREYYLLMGQYDSVSICDFPDDQTAAQAVLSVLEEGNATAETLRGFTGEEFAKMVDDMA</sequence>
<evidence type="ECO:0008006" key="3">
    <source>
        <dbReference type="Google" id="ProtNLM"/>
    </source>
</evidence>
<dbReference type="Pfam" id="PF08734">
    <property type="entry name" value="GYD"/>
    <property type="match status" value="1"/>
</dbReference>
<dbReference type="GeneID" id="68612544"/>
<evidence type="ECO:0000313" key="1">
    <source>
        <dbReference type="EMBL" id="GAA5048110.1"/>
    </source>
</evidence>
<gene>
    <name evidence="1" type="ORF">GCM10025751_19490</name>
</gene>
<reference evidence="1 2" key="1">
    <citation type="journal article" date="2019" name="Int. J. Syst. Evol. Microbiol.">
        <title>The Global Catalogue of Microorganisms (GCM) 10K type strain sequencing project: providing services to taxonomists for standard genome sequencing and annotation.</title>
        <authorList>
            <consortium name="The Broad Institute Genomics Platform"/>
            <consortium name="The Broad Institute Genome Sequencing Center for Infectious Disease"/>
            <person name="Wu L."/>
            <person name="Ma J."/>
        </authorList>
    </citation>
    <scope>NUCLEOTIDE SEQUENCE [LARGE SCALE GENOMIC DNA]</scope>
    <source>
        <strain evidence="1 2">JCM 17504</strain>
    </source>
</reference>
<keyword evidence="2" id="KW-1185">Reference proteome</keyword>
<protein>
    <recommendedName>
        <fullName evidence="3">GYD domain-containing protein</fullName>
    </recommendedName>
</protein>
<dbReference type="RefSeq" id="WP_227776703.1">
    <property type="nucleotide sequence ID" value="NZ_BAABKX010000001.1"/>
</dbReference>
<evidence type="ECO:0000313" key="2">
    <source>
        <dbReference type="Proteomes" id="UP001501729"/>
    </source>
</evidence>
<dbReference type="Proteomes" id="UP001501729">
    <property type="component" value="Unassembled WGS sequence"/>
</dbReference>
<dbReference type="AlphaFoldDB" id="A0AAV3UGU1"/>
<dbReference type="InterPro" id="IPR014845">
    <property type="entry name" value="GYD/TTHA1554"/>
</dbReference>
<name>A0AAV3UGU1_9EURY</name>